<keyword evidence="3" id="KW-1185">Reference proteome</keyword>
<evidence type="ECO:0000256" key="1">
    <source>
        <dbReference type="SAM" id="MobiDB-lite"/>
    </source>
</evidence>
<name>A0A843VK32_COLES</name>
<dbReference type="AlphaFoldDB" id="A0A843VK32"/>
<accession>A0A843VK32</accession>
<evidence type="ECO:0000313" key="2">
    <source>
        <dbReference type="EMBL" id="MQL92663.1"/>
    </source>
</evidence>
<gene>
    <name evidence="2" type="ORF">Taro_025292</name>
</gene>
<reference evidence="2" key="1">
    <citation type="submission" date="2017-07" db="EMBL/GenBank/DDBJ databases">
        <title>Taro Niue Genome Assembly and Annotation.</title>
        <authorList>
            <person name="Atibalentja N."/>
            <person name="Keating K."/>
            <person name="Fields C.J."/>
        </authorList>
    </citation>
    <scope>NUCLEOTIDE SEQUENCE</scope>
    <source>
        <strain evidence="2">Niue_2</strain>
        <tissue evidence="2">Leaf</tissue>
    </source>
</reference>
<proteinExistence type="predicted"/>
<organism evidence="2 3">
    <name type="scientific">Colocasia esculenta</name>
    <name type="common">Wild taro</name>
    <name type="synonym">Arum esculentum</name>
    <dbReference type="NCBI Taxonomy" id="4460"/>
    <lineage>
        <taxon>Eukaryota</taxon>
        <taxon>Viridiplantae</taxon>
        <taxon>Streptophyta</taxon>
        <taxon>Embryophyta</taxon>
        <taxon>Tracheophyta</taxon>
        <taxon>Spermatophyta</taxon>
        <taxon>Magnoliopsida</taxon>
        <taxon>Liliopsida</taxon>
        <taxon>Araceae</taxon>
        <taxon>Aroideae</taxon>
        <taxon>Colocasieae</taxon>
        <taxon>Colocasia</taxon>
    </lineage>
</organism>
<dbReference type="Proteomes" id="UP000652761">
    <property type="component" value="Unassembled WGS sequence"/>
</dbReference>
<feature type="region of interest" description="Disordered" evidence="1">
    <location>
        <begin position="64"/>
        <end position="112"/>
    </location>
</feature>
<protein>
    <submittedName>
        <fullName evidence="2">Uncharacterized protein</fullName>
    </submittedName>
</protein>
<feature type="compositionally biased region" description="Low complexity" evidence="1">
    <location>
        <begin position="64"/>
        <end position="74"/>
    </location>
</feature>
<sequence>MLSLETTVCVDFRLYLGNKLVEILTGVWGSGCRRIQGSAKEMWDRLKLIYEGTSEVKEPKPMVATWSASDQSSSEAEEPKKEECGLMAIEDESPKNSLSAPTGDRSVDPILV</sequence>
<comment type="caution">
    <text evidence="2">The sequence shown here is derived from an EMBL/GenBank/DDBJ whole genome shotgun (WGS) entry which is preliminary data.</text>
</comment>
<evidence type="ECO:0000313" key="3">
    <source>
        <dbReference type="Proteomes" id="UP000652761"/>
    </source>
</evidence>
<dbReference type="EMBL" id="NMUH01001472">
    <property type="protein sequence ID" value="MQL92663.1"/>
    <property type="molecule type" value="Genomic_DNA"/>
</dbReference>